<evidence type="ECO:0000256" key="7">
    <source>
        <dbReference type="ARBA" id="ARBA00022771"/>
    </source>
</evidence>
<proteinExistence type="predicted"/>
<name>A0A9N6WQR8_9CRUS</name>
<dbReference type="CDD" id="cd23024">
    <property type="entry name" value="zf-HIT_ZNHIT2-3"/>
    <property type="match status" value="1"/>
</dbReference>
<evidence type="ECO:0000313" key="14">
    <source>
        <dbReference type="EMBL" id="CAG4642943.1"/>
    </source>
</evidence>
<dbReference type="AlphaFoldDB" id="A0A9N6WQR8"/>
<keyword evidence="8" id="KW-0862">Zinc</keyword>
<feature type="compositionally biased region" description="Polar residues" evidence="12">
    <location>
        <begin position="50"/>
        <end position="59"/>
    </location>
</feature>
<comment type="subcellular location">
    <subcellularLocation>
        <location evidence="2">Cytoplasm</location>
    </subcellularLocation>
    <subcellularLocation>
        <location evidence="1">Nucleus</location>
    </subcellularLocation>
</comment>
<dbReference type="GO" id="GO:0000492">
    <property type="term" value="P:box C/D snoRNP assembly"/>
    <property type="evidence" value="ECO:0007669"/>
    <property type="project" value="TreeGrafter"/>
</dbReference>
<evidence type="ECO:0000256" key="6">
    <source>
        <dbReference type="ARBA" id="ARBA00022723"/>
    </source>
</evidence>
<keyword evidence="9" id="KW-0539">Nucleus</keyword>
<evidence type="ECO:0000256" key="9">
    <source>
        <dbReference type="ARBA" id="ARBA00023242"/>
    </source>
</evidence>
<dbReference type="GO" id="GO:0000463">
    <property type="term" value="P:maturation of LSU-rRNA from tricistronic rRNA transcript (SSU-rRNA, 5.8S rRNA, LSU-rRNA)"/>
    <property type="evidence" value="ECO:0007669"/>
    <property type="project" value="TreeGrafter"/>
</dbReference>
<reference evidence="14" key="1">
    <citation type="submission" date="2021-04" db="EMBL/GenBank/DDBJ databases">
        <authorList>
            <person name="Cornetti L."/>
        </authorList>
    </citation>
    <scope>NUCLEOTIDE SEQUENCE</scope>
</reference>
<evidence type="ECO:0000256" key="4">
    <source>
        <dbReference type="ARBA" id="ARBA00022490"/>
    </source>
</evidence>
<dbReference type="PANTHER" id="PTHR13483">
    <property type="entry name" value="BOX C_D SNORNA PROTEIN 1-RELATED"/>
    <property type="match status" value="1"/>
</dbReference>
<keyword evidence="7 11" id="KW-0863">Zinc-finger</keyword>
<dbReference type="GO" id="GO:0048254">
    <property type="term" value="P:snoRNA localization"/>
    <property type="evidence" value="ECO:0007669"/>
    <property type="project" value="TreeGrafter"/>
</dbReference>
<evidence type="ECO:0000256" key="12">
    <source>
        <dbReference type="SAM" id="MobiDB-lite"/>
    </source>
</evidence>
<dbReference type="GO" id="GO:0005737">
    <property type="term" value="C:cytoplasm"/>
    <property type="evidence" value="ECO:0007669"/>
    <property type="project" value="UniProtKB-SubCell"/>
</dbReference>
<accession>A0A9N6WQR8</accession>
<dbReference type="Pfam" id="PF21373">
    <property type="entry name" value="ZNHIT3_C"/>
    <property type="match status" value="1"/>
</dbReference>
<evidence type="ECO:0000256" key="3">
    <source>
        <dbReference type="ARBA" id="ARBA00021568"/>
    </source>
</evidence>
<dbReference type="EMBL" id="OC986288">
    <property type="protein sequence ID" value="CAG4642943.1"/>
    <property type="molecule type" value="Genomic_DNA"/>
</dbReference>
<organism evidence="14">
    <name type="scientific">Evadne anonyx</name>
    <dbReference type="NCBI Taxonomy" id="141404"/>
    <lineage>
        <taxon>Eukaryota</taxon>
        <taxon>Metazoa</taxon>
        <taxon>Ecdysozoa</taxon>
        <taxon>Arthropoda</taxon>
        <taxon>Crustacea</taxon>
        <taxon>Branchiopoda</taxon>
        <taxon>Diplostraca</taxon>
        <taxon>Cladocera</taxon>
        <taxon>Onychopoda</taxon>
        <taxon>Podonidae</taxon>
        <taxon>Evadne</taxon>
    </lineage>
</organism>
<dbReference type="PROSITE" id="PS51083">
    <property type="entry name" value="ZF_HIT"/>
    <property type="match status" value="1"/>
</dbReference>
<keyword evidence="5" id="KW-0597">Phosphoprotein</keyword>
<dbReference type="Gene3D" id="3.30.60.190">
    <property type="match status" value="1"/>
</dbReference>
<dbReference type="SUPFAM" id="SSF144232">
    <property type="entry name" value="HIT/MYND zinc finger-like"/>
    <property type="match status" value="1"/>
</dbReference>
<dbReference type="GO" id="GO:0070761">
    <property type="term" value="C:pre-snoRNP complex"/>
    <property type="evidence" value="ECO:0007669"/>
    <property type="project" value="TreeGrafter"/>
</dbReference>
<dbReference type="Pfam" id="PF04438">
    <property type="entry name" value="zf-HIT"/>
    <property type="match status" value="1"/>
</dbReference>
<evidence type="ECO:0000259" key="13">
    <source>
        <dbReference type="PROSITE" id="PS51083"/>
    </source>
</evidence>
<dbReference type="InterPro" id="IPR048371">
    <property type="entry name" value="ZNHIT3_C"/>
</dbReference>
<evidence type="ECO:0000256" key="5">
    <source>
        <dbReference type="ARBA" id="ARBA00022553"/>
    </source>
</evidence>
<evidence type="ECO:0000256" key="8">
    <source>
        <dbReference type="ARBA" id="ARBA00022833"/>
    </source>
</evidence>
<dbReference type="GO" id="GO:0008270">
    <property type="term" value="F:zinc ion binding"/>
    <property type="evidence" value="ECO:0007669"/>
    <property type="project" value="UniProtKB-UniRule"/>
</dbReference>
<dbReference type="InterPro" id="IPR007529">
    <property type="entry name" value="Znf_HIT"/>
</dbReference>
<keyword evidence="6" id="KW-0479">Metal-binding</keyword>
<sequence>MPAAKIELCQLCDKNVFKYKCPTCYVKYCSLDCFKTHRQSPCEKPKQPEAPSSQKRAYQFTTPDTVPQEILKELGNSDAIKECLKNPHVREIMASLVTSTNPDKAIKEAMLEPIFTELAIAALKTVEPQTFEPASH</sequence>
<feature type="region of interest" description="Disordered" evidence="12">
    <location>
        <begin position="38"/>
        <end position="59"/>
    </location>
</feature>
<evidence type="ECO:0000256" key="1">
    <source>
        <dbReference type="ARBA" id="ARBA00004123"/>
    </source>
</evidence>
<dbReference type="PANTHER" id="PTHR13483:SF11">
    <property type="entry name" value="ZINC FINGER HIT DOMAIN-CONTAINING PROTEIN 3"/>
    <property type="match status" value="1"/>
</dbReference>
<keyword evidence="4" id="KW-0963">Cytoplasm</keyword>
<evidence type="ECO:0000256" key="2">
    <source>
        <dbReference type="ARBA" id="ARBA00004496"/>
    </source>
</evidence>
<comment type="subunit">
    <text evidence="10">Thyroid receptor interacting proteins (TRIPs) specifically interact with the ligand binding domain of the thyroid receptor (TR). Requires the presence of thyroid hormone for its interaction. Interacts with NUFIP1. Interacts (via HIT-type zinc finger) with the RUVBL1/RUVBL2 complex in the presence of ADP.</text>
</comment>
<gene>
    <name evidence="14" type="primary">EOG090X0JQ4</name>
</gene>
<dbReference type="GO" id="GO:0005634">
    <property type="term" value="C:nucleus"/>
    <property type="evidence" value="ECO:0007669"/>
    <property type="project" value="UniProtKB-SubCell"/>
</dbReference>
<feature type="domain" description="HIT-type" evidence="13">
    <location>
        <begin position="9"/>
        <end position="42"/>
    </location>
</feature>
<evidence type="ECO:0000256" key="11">
    <source>
        <dbReference type="PROSITE-ProRule" id="PRU00453"/>
    </source>
</evidence>
<dbReference type="InterPro" id="IPR051639">
    <property type="entry name" value="BCD1"/>
</dbReference>
<evidence type="ECO:0000256" key="10">
    <source>
        <dbReference type="ARBA" id="ARBA00046946"/>
    </source>
</evidence>
<protein>
    <recommendedName>
        <fullName evidence="3">Zinc finger HIT domain-containing protein 3</fullName>
    </recommendedName>
</protein>